<sequence length="229" mass="25452">MSELEESPVLPVPAQSTPRPESDARHLRAIGRGAVVVEGFATGDDSHGTISTIPPEVIEGNCILILDTVIDNVENQGQSSPHFPRAVRAPSDVGWQSTTQHPQEDHQEFELLRDPRHTSASTGIRGEARHSPVRPSTERQSRNTWPAPENSLPSGVPSHATPDPMPFDPNYMSVNFMLEETHVGLLHLMLSMRHEELNALPPELKTPAWKIRILHEMETEYWVSAALHD</sequence>
<feature type="region of interest" description="Disordered" evidence="1">
    <location>
        <begin position="1"/>
        <end position="24"/>
    </location>
</feature>
<feature type="region of interest" description="Disordered" evidence="1">
    <location>
        <begin position="94"/>
        <end position="164"/>
    </location>
</feature>
<gene>
    <name evidence="2" type="ORF">D9756_010065</name>
</gene>
<evidence type="ECO:0000256" key="1">
    <source>
        <dbReference type="SAM" id="MobiDB-lite"/>
    </source>
</evidence>
<proteinExistence type="predicted"/>
<comment type="caution">
    <text evidence="2">The sequence shown here is derived from an EMBL/GenBank/DDBJ whole genome shotgun (WGS) entry which is preliminary data.</text>
</comment>
<reference evidence="2 3" key="1">
    <citation type="journal article" date="2020" name="ISME J.">
        <title>Uncovering the hidden diversity of litter-decomposition mechanisms in mushroom-forming fungi.</title>
        <authorList>
            <person name="Floudas D."/>
            <person name="Bentzer J."/>
            <person name="Ahren D."/>
            <person name="Johansson T."/>
            <person name="Persson P."/>
            <person name="Tunlid A."/>
        </authorList>
    </citation>
    <scope>NUCLEOTIDE SEQUENCE [LARGE SCALE GENOMIC DNA]</scope>
    <source>
        <strain evidence="2 3">CBS 146.42</strain>
    </source>
</reference>
<dbReference type="Proteomes" id="UP000559027">
    <property type="component" value="Unassembled WGS sequence"/>
</dbReference>
<feature type="compositionally biased region" description="Basic and acidic residues" evidence="1">
    <location>
        <begin position="102"/>
        <end position="117"/>
    </location>
</feature>
<keyword evidence="3" id="KW-1185">Reference proteome</keyword>
<dbReference type="AlphaFoldDB" id="A0A8H5CRF0"/>
<accession>A0A8H5CRF0</accession>
<evidence type="ECO:0000313" key="2">
    <source>
        <dbReference type="EMBL" id="KAF5346470.1"/>
    </source>
</evidence>
<protein>
    <submittedName>
        <fullName evidence="2">Uncharacterized protein</fullName>
    </submittedName>
</protein>
<dbReference type="EMBL" id="JAACJO010000031">
    <property type="protein sequence ID" value="KAF5346470.1"/>
    <property type="molecule type" value="Genomic_DNA"/>
</dbReference>
<evidence type="ECO:0000313" key="3">
    <source>
        <dbReference type="Proteomes" id="UP000559027"/>
    </source>
</evidence>
<name>A0A8H5CRF0_9AGAR</name>
<organism evidence="2 3">
    <name type="scientific">Leucocoprinus leucothites</name>
    <dbReference type="NCBI Taxonomy" id="201217"/>
    <lineage>
        <taxon>Eukaryota</taxon>
        <taxon>Fungi</taxon>
        <taxon>Dikarya</taxon>
        <taxon>Basidiomycota</taxon>
        <taxon>Agaricomycotina</taxon>
        <taxon>Agaricomycetes</taxon>
        <taxon>Agaricomycetidae</taxon>
        <taxon>Agaricales</taxon>
        <taxon>Agaricineae</taxon>
        <taxon>Agaricaceae</taxon>
        <taxon>Leucocoprinus</taxon>
    </lineage>
</organism>
<feature type="compositionally biased region" description="Basic and acidic residues" evidence="1">
    <location>
        <begin position="126"/>
        <end position="141"/>
    </location>
</feature>